<dbReference type="Proteomes" id="UP000249829">
    <property type="component" value="Unassembled WGS sequence"/>
</dbReference>
<feature type="compositionally biased region" description="Low complexity" evidence="5">
    <location>
        <begin position="41"/>
        <end position="53"/>
    </location>
</feature>
<protein>
    <submittedName>
        <fullName evidence="6">Ribosomal protein L22</fullName>
    </submittedName>
</protein>
<dbReference type="EMBL" id="KZ825134">
    <property type="protein sequence ID" value="PYI19455.1"/>
    <property type="molecule type" value="Genomic_DNA"/>
</dbReference>
<comment type="similarity">
    <text evidence="1 4">Belongs to the universal ribosomal protein uL22 family.</text>
</comment>
<proteinExistence type="inferred from homology"/>
<feature type="compositionally biased region" description="Low complexity" evidence="5">
    <location>
        <begin position="114"/>
        <end position="132"/>
    </location>
</feature>
<dbReference type="GO" id="GO:0003735">
    <property type="term" value="F:structural constituent of ribosome"/>
    <property type="evidence" value="ECO:0007669"/>
    <property type="project" value="InterPro"/>
</dbReference>
<dbReference type="SUPFAM" id="SSF54843">
    <property type="entry name" value="Ribosomal protein L22"/>
    <property type="match status" value="1"/>
</dbReference>
<accession>A0A2V5H5J7</accession>
<evidence type="ECO:0000313" key="6">
    <source>
        <dbReference type="EMBL" id="PYI19455.1"/>
    </source>
</evidence>
<evidence type="ECO:0000256" key="2">
    <source>
        <dbReference type="ARBA" id="ARBA00022980"/>
    </source>
</evidence>
<dbReference type="PANTHER" id="PTHR13501:SF10">
    <property type="entry name" value="LARGE RIBOSOMAL SUBUNIT PROTEIN UL22M"/>
    <property type="match status" value="1"/>
</dbReference>
<keyword evidence="2 4" id="KW-0689">Ribosomal protein</keyword>
<feature type="region of interest" description="Disordered" evidence="5">
    <location>
        <begin position="39"/>
        <end position="142"/>
    </location>
</feature>
<dbReference type="InterPro" id="IPR036394">
    <property type="entry name" value="Ribosomal_uL22_sf"/>
</dbReference>
<evidence type="ECO:0000256" key="1">
    <source>
        <dbReference type="ARBA" id="ARBA00009451"/>
    </source>
</evidence>
<evidence type="ECO:0000313" key="7">
    <source>
        <dbReference type="Proteomes" id="UP000249829"/>
    </source>
</evidence>
<evidence type="ECO:0000256" key="4">
    <source>
        <dbReference type="RuleBase" id="RU004005"/>
    </source>
</evidence>
<evidence type="ECO:0000256" key="5">
    <source>
        <dbReference type="SAM" id="MobiDB-lite"/>
    </source>
</evidence>
<keyword evidence="7" id="KW-1185">Reference proteome</keyword>
<gene>
    <name evidence="6" type="ORF">BO99DRAFT_443041</name>
</gene>
<dbReference type="Gene3D" id="3.90.470.10">
    <property type="entry name" value="Ribosomal protein L22/L17"/>
    <property type="match status" value="1"/>
</dbReference>
<dbReference type="GO" id="GO:0015934">
    <property type="term" value="C:large ribosomal subunit"/>
    <property type="evidence" value="ECO:0007669"/>
    <property type="project" value="InterPro"/>
</dbReference>
<feature type="compositionally biased region" description="Polar residues" evidence="5">
    <location>
        <begin position="54"/>
        <end position="67"/>
    </location>
</feature>
<organism evidence="6 7">
    <name type="scientific">Aspergillus violaceofuscus (strain CBS 115571)</name>
    <dbReference type="NCBI Taxonomy" id="1450538"/>
    <lineage>
        <taxon>Eukaryota</taxon>
        <taxon>Fungi</taxon>
        <taxon>Dikarya</taxon>
        <taxon>Ascomycota</taxon>
        <taxon>Pezizomycotina</taxon>
        <taxon>Eurotiomycetes</taxon>
        <taxon>Eurotiomycetidae</taxon>
        <taxon>Eurotiales</taxon>
        <taxon>Aspergillaceae</taxon>
        <taxon>Aspergillus</taxon>
    </lineage>
</organism>
<dbReference type="OMA" id="QRQYYSW"/>
<dbReference type="PANTHER" id="PTHR13501">
    <property type="entry name" value="CHLOROPLAST 50S RIBOSOMAL PROTEIN L22-RELATED"/>
    <property type="match status" value="1"/>
</dbReference>
<name>A0A2V5H5J7_ASPV1</name>
<dbReference type="FunFam" id="3.90.470.10:FF:000017">
    <property type="entry name" value="54S ribosomal protein L22, mitochondrial"/>
    <property type="match status" value="1"/>
</dbReference>
<dbReference type="AlphaFoldDB" id="A0A2V5H5J7"/>
<evidence type="ECO:0000256" key="3">
    <source>
        <dbReference type="ARBA" id="ARBA00023274"/>
    </source>
</evidence>
<reference evidence="6 7" key="1">
    <citation type="submission" date="2018-02" db="EMBL/GenBank/DDBJ databases">
        <title>The genomes of Aspergillus section Nigri reveals drivers in fungal speciation.</title>
        <authorList>
            <consortium name="DOE Joint Genome Institute"/>
            <person name="Vesth T.C."/>
            <person name="Nybo J."/>
            <person name="Theobald S."/>
            <person name="Brandl J."/>
            <person name="Frisvad J.C."/>
            <person name="Nielsen K.F."/>
            <person name="Lyhne E.K."/>
            <person name="Kogle M.E."/>
            <person name="Kuo A."/>
            <person name="Riley R."/>
            <person name="Clum A."/>
            <person name="Nolan M."/>
            <person name="Lipzen A."/>
            <person name="Salamov A."/>
            <person name="Henrissat B."/>
            <person name="Wiebenga A."/>
            <person name="De vries R.P."/>
            <person name="Grigoriev I.V."/>
            <person name="Mortensen U.H."/>
            <person name="Andersen M.R."/>
            <person name="Baker S.E."/>
        </authorList>
    </citation>
    <scope>NUCLEOTIDE SEQUENCE [LARGE SCALE GENOMIC DNA]</scope>
    <source>
        <strain evidence="6 7">CBS 115571</strain>
    </source>
</reference>
<dbReference type="InterPro" id="IPR047867">
    <property type="entry name" value="Ribosomal_uL22_bac/org-type"/>
</dbReference>
<dbReference type="CDD" id="cd00336">
    <property type="entry name" value="Ribosomal_L22"/>
    <property type="match status" value="1"/>
</dbReference>
<sequence length="394" mass="44010">MASMGSIQPYGHLIRSARTNLTYVPRRTLTSTAIRYAQEGNNDNNAPNNKPNPETQTSKPSALSSIKNFFFGGGSKSDAPKPTIRPVTAPPKREGSLGTDSIFSEDEAGPKLITTGRTPTSRKTTAASTTTADGQGPTEEERAAAAAQRTFAVEKRDRSMLQAVLDPKPRTRLRWEKKMVIREVRRRGRLTRAEQIMRTERESLVKSHFFKTSIKKLGPLCRQIAGKSIDEAILQMRLSKKKAAKDVLEHLKHAKNIAIVRSGMGLGAVVPKVEEAEEATAAAAVVPKKPTPQPVTITLKDGSKKTITDPTAIYIDQVWVNRGPYGYEADHRARGVINMMRPPHTGMSVLLKEEATRIREWKEREARDLRRRKAQLWTPLPDRPITQQNQYYSW</sequence>
<dbReference type="InterPro" id="IPR001063">
    <property type="entry name" value="Ribosomal_uL22"/>
</dbReference>
<keyword evidence="3 4" id="KW-0687">Ribonucleoprotein</keyword>
<dbReference type="Pfam" id="PF00237">
    <property type="entry name" value="Ribosomal_L22"/>
    <property type="match status" value="1"/>
</dbReference>
<dbReference type="STRING" id="1450538.A0A2V5H5J7"/>
<dbReference type="GO" id="GO:0006412">
    <property type="term" value="P:translation"/>
    <property type="evidence" value="ECO:0007669"/>
    <property type="project" value="InterPro"/>
</dbReference>